<dbReference type="SUPFAM" id="SSF56219">
    <property type="entry name" value="DNase I-like"/>
    <property type="match status" value="1"/>
</dbReference>
<name>A0ABQ7U7U7_SOLTU</name>
<feature type="region of interest" description="Disordered" evidence="1">
    <location>
        <begin position="16"/>
        <end position="38"/>
    </location>
</feature>
<feature type="compositionally biased region" description="Polar residues" evidence="1">
    <location>
        <begin position="20"/>
        <end position="38"/>
    </location>
</feature>
<accession>A0ABQ7U7U7</accession>
<gene>
    <name evidence="2" type="ORF">KY290_030851</name>
</gene>
<keyword evidence="3" id="KW-1185">Reference proteome</keyword>
<comment type="caution">
    <text evidence="2">The sequence shown here is derived from an EMBL/GenBank/DDBJ whole genome shotgun (WGS) entry which is preliminary data.</text>
</comment>
<protein>
    <submittedName>
        <fullName evidence="2">Uncharacterized protein</fullName>
    </submittedName>
</protein>
<dbReference type="PANTHER" id="PTHR35218">
    <property type="entry name" value="RNASE H DOMAIN-CONTAINING PROTEIN"/>
    <property type="match status" value="1"/>
</dbReference>
<dbReference type="EMBL" id="JAIVGD010000023">
    <property type="protein sequence ID" value="KAH0742858.1"/>
    <property type="molecule type" value="Genomic_DNA"/>
</dbReference>
<evidence type="ECO:0000256" key="1">
    <source>
        <dbReference type="SAM" id="MobiDB-lite"/>
    </source>
</evidence>
<dbReference type="Proteomes" id="UP000826656">
    <property type="component" value="Unassembled WGS sequence"/>
</dbReference>
<reference evidence="2 3" key="1">
    <citation type="journal article" date="2021" name="bioRxiv">
        <title>Chromosome-scale and haplotype-resolved genome assembly of a tetraploid potato cultivar.</title>
        <authorList>
            <person name="Sun H."/>
            <person name="Jiao W.-B."/>
            <person name="Krause K."/>
            <person name="Campoy J.A."/>
            <person name="Goel M."/>
            <person name="Folz-Donahue K."/>
            <person name="Kukat C."/>
            <person name="Huettel B."/>
            <person name="Schneeberger K."/>
        </authorList>
    </citation>
    <scope>NUCLEOTIDE SEQUENCE [LARGE SCALE GENOMIC DNA]</scope>
    <source>
        <strain evidence="2">SolTubOtavaFocal</strain>
        <tissue evidence="2">Leaves</tissue>
    </source>
</reference>
<organism evidence="2 3">
    <name type="scientific">Solanum tuberosum</name>
    <name type="common">Potato</name>
    <dbReference type="NCBI Taxonomy" id="4113"/>
    <lineage>
        <taxon>Eukaryota</taxon>
        <taxon>Viridiplantae</taxon>
        <taxon>Streptophyta</taxon>
        <taxon>Embryophyta</taxon>
        <taxon>Tracheophyta</taxon>
        <taxon>Spermatophyta</taxon>
        <taxon>Magnoliopsida</taxon>
        <taxon>eudicotyledons</taxon>
        <taxon>Gunneridae</taxon>
        <taxon>Pentapetalae</taxon>
        <taxon>asterids</taxon>
        <taxon>lamiids</taxon>
        <taxon>Solanales</taxon>
        <taxon>Solanaceae</taxon>
        <taxon>Solanoideae</taxon>
        <taxon>Solaneae</taxon>
        <taxon>Solanum</taxon>
    </lineage>
</organism>
<proteinExistence type="predicted"/>
<evidence type="ECO:0000313" key="3">
    <source>
        <dbReference type="Proteomes" id="UP000826656"/>
    </source>
</evidence>
<dbReference type="Gene3D" id="3.60.10.10">
    <property type="entry name" value="Endonuclease/exonuclease/phosphatase"/>
    <property type="match status" value="1"/>
</dbReference>
<evidence type="ECO:0000313" key="2">
    <source>
        <dbReference type="EMBL" id="KAH0742858.1"/>
    </source>
</evidence>
<sequence length="431" mass="49232">MPRIPLSSQRRRTILRRLPHSQNSRNTRANSPIMNQQNPTVTLPTFPITLGEQTFYATQAPLPNHTPHSWLEMSLQGQALSFSAVVEGRQVLVLVQNLTFLAQVVSEGMRIAMETYNNHLWLSTVLQPPLSFPFPQIPFYHYPSWEMPLFNPLNVTQIVEPLIFPPFFSPHQIPEIPESLVNPWNFQEIAQAYHRGQDNARENSPQVVPDIGTSNPQVLPHHIISPLSPLAMTRGEHVDVREVEEAIALMRETRTKIGFLKEIKIIIFKERFEKKHILICPPHLLKSSIDIRAPRNPGVGNFVVILNPYLATLNPLRMERDMTENGTNQTNRTMNIIIWNCKGCNGDDFRRNFRSLIDWHKPPLVALVETKMQDHQPLLDNFPYTNMIQVPSIGSSGGLAILWDDTVFELEEISTSGQEIHAMVKDNFYGS</sequence>
<dbReference type="PANTHER" id="PTHR35218:SF9">
    <property type="entry name" value="ENDONUCLEASE_EXONUCLEASE_PHOSPHATASE DOMAIN-CONTAINING PROTEIN"/>
    <property type="match status" value="1"/>
</dbReference>
<dbReference type="InterPro" id="IPR036691">
    <property type="entry name" value="Endo/exonu/phosph_ase_sf"/>
</dbReference>